<accession>A0A1B6FIU0</accession>
<dbReference type="PANTHER" id="PTHR21020">
    <property type="entry name" value="ZINC FINGER PROTEIN 800"/>
    <property type="match status" value="1"/>
</dbReference>
<feature type="non-terminal residue" evidence="1">
    <location>
        <position position="118"/>
    </location>
</feature>
<evidence type="ECO:0000313" key="1">
    <source>
        <dbReference type="EMBL" id="JAS50126.1"/>
    </source>
</evidence>
<dbReference type="InterPro" id="IPR039149">
    <property type="entry name" value="ZNF800"/>
</dbReference>
<gene>
    <name evidence="1" type="ORF">g.50124</name>
</gene>
<dbReference type="AlphaFoldDB" id="A0A1B6FIU0"/>
<dbReference type="EMBL" id="GECZ01019643">
    <property type="protein sequence ID" value="JAS50126.1"/>
    <property type="molecule type" value="Transcribed_RNA"/>
</dbReference>
<evidence type="ECO:0008006" key="2">
    <source>
        <dbReference type="Google" id="ProtNLM"/>
    </source>
</evidence>
<dbReference type="PANTHER" id="PTHR21020:SF0">
    <property type="entry name" value="ZINC FINGER PROTEIN 800"/>
    <property type="match status" value="1"/>
</dbReference>
<reference evidence="1" key="1">
    <citation type="submission" date="2015-11" db="EMBL/GenBank/DDBJ databases">
        <title>De novo transcriptome assembly of four potential Pierce s Disease insect vectors from Arizona vineyards.</title>
        <authorList>
            <person name="Tassone E.E."/>
        </authorList>
    </citation>
    <scope>NUCLEOTIDE SEQUENCE</scope>
</reference>
<sequence length="118" mass="13359">MASSSSNNGVKRNFVAVDETTATIRRDLSVVRKMIETNCRSAGDVIKALLHSTEEVQGYLMNDCNFILECRVCRNLFRSIANFTIHRRCYCMDKVAEDPSDDFKDESSLTVIANPKEM</sequence>
<organism evidence="1">
    <name type="scientific">Cuerna arida</name>
    <dbReference type="NCBI Taxonomy" id="1464854"/>
    <lineage>
        <taxon>Eukaryota</taxon>
        <taxon>Metazoa</taxon>
        <taxon>Ecdysozoa</taxon>
        <taxon>Arthropoda</taxon>
        <taxon>Hexapoda</taxon>
        <taxon>Insecta</taxon>
        <taxon>Pterygota</taxon>
        <taxon>Neoptera</taxon>
        <taxon>Paraneoptera</taxon>
        <taxon>Hemiptera</taxon>
        <taxon>Auchenorrhyncha</taxon>
        <taxon>Membracoidea</taxon>
        <taxon>Cicadellidae</taxon>
        <taxon>Cicadellinae</taxon>
        <taxon>Proconiini</taxon>
        <taxon>Cuerna</taxon>
    </lineage>
</organism>
<proteinExistence type="predicted"/>
<protein>
    <recommendedName>
        <fullName evidence="2">C2H2-type domain-containing protein</fullName>
    </recommendedName>
</protein>
<name>A0A1B6FIU0_9HEMI</name>